<dbReference type="Proteomes" id="UP000799428">
    <property type="component" value="Unassembled WGS sequence"/>
</dbReference>
<keyword evidence="8" id="KW-0547">Nucleotide-binding</keyword>
<keyword evidence="11" id="KW-0472">Membrane</keyword>
<comment type="subcellular location">
    <subcellularLocation>
        <location evidence="1">Membrane</location>
        <topology evidence="1">Single-pass type II membrane protein</topology>
    </subcellularLocation>
</comment>
<name>A0A6G1K9D2_9PLEO</name>
<evidence type="ECO:0000256" key="8">
    <source>
        <dbReference type="ARBA" id="ARBA00022741"/>
    </source>
</evidence>
<dbReference type="EMBL" id="MU005771">
    <property type="protein sequence ID" value="KAF2709072.1"/>
    <property type="molecule type" value="Genomic_DNA"/>
</dbReference>
<dbReference type="PANTHER" id="PTHR23033:SF47">
    <property type="entry name" value="APPLE DOMAIN-CONTAINING PROTEIN-RELATED"/>
    <property type="match status" value="1"/>
</dbReference>
<proteinExistence type="inferred from homology"/>
<evidence type="ECO:0000256" key="10">
    <source>
        <dbReference type="ARBA" id="ARBA00022989"/>
    </source>
</evidence>
<accession>A0A6G1K9D2</accession>
<dbReference type="OrthoDB" id="414175at2759"/>
<dbReference type="PANTHER" id="PTHR23033">
    <property type="entry name" value="BETA1,3-GALACTOSYLTRANSFERASE"/>
    <property type="match status" value="1"/>
</dbReference>
<protein>
    <recommendedName>
        <fullName evidence="4">N-acetylgalactosaminide beta-1,3-galactosyltransferase</fullName>
        <ecNumber evidence="4">2.4.1.122</ecNumber>
    </recommendedName>
</protein>
<dbReference type="AlphaFoldDB" id="A0A6G1K9D2"/>
<keyword evidence="6 13" id="KW-0808">Transferase</keyword>
<dbReference type="InterPro" id="IPR003378">
    <property type="entry name" value="Fringe-like_glycosylTrfase"/>
</dbReference>
<evidence type="ECO:0000313" key="13">
    <source>
        <dbReference type="EMBL" id="KAF2709072.1"/>
    </source>
</evidence>
<dbReference type="GO" id="GO:0016263">
    <property type="term" value="F:glycoprotein-N-acetylgalactosamine 3-beta-galactosyltransferase activity"/>
    <property type="evidence" value="ECO:0007669"/>
    <property type="project" value="UniProtKB-EC"/>
</dbReference>
<evidence type="ECO:0000256" key="5">
    <source>
        <dbReference type="ARBA" id="ARBA00022676"/>
    </source>
</evidence>
<evidence type="ECO:0000256" key="4">
    <source>
        <dbReference type="ARBA" id="ARBA00012557"/>
    </source>
</evidence>
<dbReference type="InterPro" id="IPR026050">
    <property type="entry name" value="C1GALT1/C1GALT1_chp1"/>
</dbReference>
<keyword evidence="9" id="KW-0735">Signal-anchor</keyword>
<comment type="pathway">
    <text evidence="2">Protein modification; protein glycosylation.</text>
</comment>
<dbReference type="Pfam" id="PF02434">
    <property type="entry name" value="Fringe"/>
    <property type="match status" value="1"/>
</dbReference>
<evidence type="ECO:0000313" key="14">
    <source>
        <dbReference type="Proteomes" id="UP000799428"/>
    </source>
</evidence>
<evidence type="ECO:0000256" key="1">
    <source>
        <dbReference type="ARBA" id="ARBA00004606"/>
    </source>
</evidence>
<dbReference type="GO" id="GO:0016020">
    <property type="term" value="C:membrane"/>
    <property type="evidence" value="ECO:0007669"/>
    <property type="project" value="UniProtKB-SubCell"/>
</dbReference>
<dbReference type="GO" id="GO:0000166">
    <property type="term" value="F:nucleotide binding"/>
    <property type="evidence" value="ECO:0007669"/>
    <property type="project" value="UniProtKB-KW"/>
</dbReference>
<dbReference type="EC" id="2.4.1.122" evidence="4"/>
<keyword evidence="7" id="KW-0812">Transmembrane</keyword>
<evidence type="ECO:0000256" key="7">
    <source>
        <dbReference type="ARBA" id="ARBA00022692"/>
    </source>
</evidence>
<keyword evidence="5" id="KW-0328">Glycosyltransferase</keyword>
<gene>
    <name evidence="13" type="ORF">K504DRAFT_468283</name>
</gene>
<keyword evidence="14" id="KW-1185">Reference proteome</keyword>
<feature type="domain" description="Fringe-like glycosyltransferase" evidence="12">
    <location>
        <begin position="174"/>
        <end position="273"/>
    </location>
</feature>
<organism evidence="13 14">
    <name type="scientific">Pleomassaria siparia CBS 279.74</name>
    <dbReference type="NCBI Taxonomy" id="1314801"/>
    <lineage>
        <taxon>Eukaryota</taxon>
        <taxon>Fungi</taxon>
        <taxon>Dikarya</taxon>
        <taxon>Ascomycota</taxon>
        <taxon>Pezizomycotina</taxon>
        <taxon>Dothideomycetes</taxon>
        <taxon>Pleosporomycetidae</taxon>
        <taxon>Pleosporales</taxon>
        <taxon>Pleomassariaceae</taxon>
        <taxon>Pleomassaria</taxon>
    </lineage>
</organism>
<evidence type="ECO:0000259" key="12">
    <source>
        <dbReference type="Pfam" id="PF02434"/>
    </source>
</evidence>
<dbReference type="Gene3D" id="3.90.550.50">
    <property type="match status" value="1"/>
</dbReference>
<evidence type="ECO:0000256" key="6">
    <source>
        <dbReference type="ARBA" id="ARBA00022679"/>
    </source>
</evidence>
<keyword evidence="10" id="KW-1133">Transmembrane helix</keyword>
<reference evidence="13" key="1">
    <citation type="journal article" date="2020" name="Stud. Mycol.">
        <title>101 Dothideomycetes genomes: a test case for predicting lifestyles and emergence of pathogens.</title>
        <authorList>
            <person name="Haridas S."/>
            <person name="Albert R."/>
            <person name="Binder M."/>
            <person name="Bloem J."/>
            <person name="Labutti K."/>
            <person name="Salamov A."/>
            <person name="Andreopoulos B."/>
            <person name="Baker S."/>
            <person name="Barry K."/>
            <person name="Bills G."/>
            <person name="Bluhm B."/>
            <person name="Cannon C."/>
            <person name="Castanera R."/>
            <person name="Culley D."/>
            <person name="Daum C."/>
            <person name="Ezra D."/>
            <person name="Gonzalez J."/>
            <person name="Henrissat B."/>
            <person name="Kuo A."/>
            <person name="Liang C."/>
            <person name="Lipzen A."/>
            <person name="Lutzoni F."/>
            <person name="Magnuson J."/>
            <person name="Mondo S."/>
            <person name="Nolan M."/>
            <person name="Ohm R."/>
            <person name="Pangilinan J."/>
            <person name="Park H.-J."/>
            <person name="Ramirez L."/>
            <person name="Alfaro M."/>
            <person name="Sun H."/>
            <person name="Tritt A."/>
            <person name="Yoshinaga Y."/>
            <person name="Zwiers L.-H."/>
            <person name="Turgeon B."/>
            <person name="Goodwin S."/>
            <person name="Spatafora J."/>
            <person name="Crous P."/>
            <person name="Grigoriev I."/>
        </authorList>
    </citation>
    <scope>NUCLEOTIDE SEQUENCE</scope>
    <source>
        <strain evidence="13">CBS 279.74</strain>
    </source>
</reference>
<evidence type="ECO:0000256" key="2">
    <source>
        <dbReference type="ARBA" id="ARBA00004922"/>
    </source>
</evidence>
<evidence type="ECO:0000256" key="9">
    <source>
        <dbReference type="ARBA" id="ARBA00022968"/>
    </source>
</evidence>
<evidence type="ECO:0000256" key="3">
    <source>
        <dbReference type="ARBA" id="ARBA00006462"/>
    </source>
</evidence>
<evidence type="ECO:0000256" key="11">
    <source>
        <dbReference type="ARBA" id="ARBA00023136"/>
    </source>
</evidence>
<sequence length="475" mass="54790">MAAGKPWLNFRRKNRTLLTALIVCFLFFYTRQRSDFTTDIPSQHQSTLYCSQNTIAKEVLVVLRTGATEVLEKLPVHFDTTLRCIPDYAIYSDYEEEIEGSHIHDVFDELSQDFKDSVPDFELYHRLKTQGRDGLSIGGTKHDGSGASGSLSNPGWKLDKFKFMPMIDKALRHRPQAKWFVFVELDTYLMWSNLLEYLSKFDAEKPYYIGKQMYIGEVLFAHGGSGFVLSAPAMRRVSEHWRAHMVEYNQYTIEQWAGDMILGKVLKDVQVPLLWAFPHFQGDPVSTLDHNITKIDRQPWCYPAITYHHMPEDEIRSLWEFEQEWQRTHPRDVPLRHANVFKEYIQPYLGKERAEWDSYSVNPEFSKHTLKDGEAHTSFEACRSACESNAMCLQFSYSTSTCLVSSEVRLGRRATLQCLEYSAAASKCDKTEEKATDTGEGSLGAVRSGWMVDRLAKYVRAMDQTCNDHNIGWIL</sequence>
<comment type="similarity">
    <text evidence="3">Belongs to the glycosyltransferase 31 family. Beta3-Gal-T subfamily.</text>
</comment>